<dbReference type="RefSeq" id="WP_380102148.1">
    <property type="nucleotide sequence ID" value="NZ_JBHRZG010000011.1"/>
</dbReference>
<proteinExistence type="predicted"/>
<dbReference type="CDD" id="cd00146">
    <property type="entry name" value="PKD"/>
    <property type="match status" value="1"/>
</dbReference>
<name>A0ABV7Z7W8_9DEIO</name>
<reference evidence="2" key="1">
    <citation type="journal article" date="2019" name="Int. J. Syst. Evol. Microbiol.">
        <title>The Global Catalogue of Microorganisms (GCM) 10K type strain sequencing project: providing services to taxonomists for standard genome sequencing and annotation.</title>
        <authorList>
            <consortium name="The Broad Institute Genomics Platform"/>
            <consortium name="The Broad Institute Genome Sequencing Center for Infectious Disease"/>
            <person name="Wu L."/>
            <person name="Ma J."/>
        </authorList>
    </citation>
    <scope>NUCLEOTIDE SEQUENCE [LARGE SCALE GENOMIC DNA]</scope>
    <source>
        <strain evidence="2">CCTCC AB 2017081</strain>
    </source>
</reference>
<organism evidence="1 2">
    <name type="scientific">Deinococcus rufus</name>
    <dbReference type="NCBI Taxonomy" id="2136097"/>
    <lineage>
        <taxon>Bacteria</taxon>
        <taxon>Thermotogati</taxon>
        <taxon>Deinococcota</taxon>
        <taxon>Deinococci</taxon>
        <taxon>Deinococcales</taxon>
        <taxon>Deinococcaceae</taxon>
        <taxon>Deinococcus</taxon>
    </lineage>
</organism>
<keyword evidence="2" id="KW-1185">Reference proteome</keyword>
<sequence length="520" mass="54603">MSADTVLARINAALARAGIAAALSLGAAGSAAPVPVPGVTTLAASLTLTLPLPEGLIVVAAGGAAPTPAGPDLELSSATVVTGSTVSAETARVPEGGVIVWGDGTQGGTEHVYTVPGTYSVRVEVDGAVLRSTIRTLTVLGPHGLPEWFTAPFQAPLVITEGGVYSGNYRSNDWRVPAVQIKTREAVFLGKMRLEGRGVLVECAYEDVTLTMRNVYGVGLNPNEAGRRHGRFVNCEDFVSVDIENCYCEKTSGIYFRSWTGRAAQGTPTINVQKVRAKNIEGRLSDGAGGYSAGFYRVQFLQINAIANIPRVKIKWNSVLNEARNSRVEDNINLGGSSGTEDSWIEIAYNLIDGAYDAVPGARYTGGGILIGDGAGGQNIHVHHNAVVQSSNYSVANAGAHRNVLFEDNRWASTGRLADGTLVNTINDNGGYNRNYARALNWQPASVIWRRNIAAHGKPTASNPNRRGDYSLNAPTLSTSIDNTSLNGGVGAVTDADVQAVRDWHAGLVAAGNVTIGLAA</sequence>
<protein>
    <recommendedName>
        <fullName evidence="3">PKD domain-containing protein</fullName>
    </recommendedName>
</protein>
<evidence type="ECO:0000313" key="1">
    <source>
        <dbReference type="EMBL" id="MFC3833517.1"/>
    </source>
</evidence>
<dbReference type="EMBL" id="JBHRZG010000011">
    <property type="protein sequence ID" value="MFC3833517.1"/>
    <property type="molecule type" value="Genomic_DNA"/>
</dbReference>
<evidence type="ECO:0008006" key="3">
    <source>
        <dbReference type="Google" id="ProtNLM"/>
    </source>
</evidence>
<comment type="caution">
    <text evidence="1">The sequence shown here is derived from an EMBL/GenBank/DDBJ whole genome shotgun (WGS) entry which is preliminary data.</text>
</comment>
<gene>
    <name evidence="1" type="ORF">ACFOSB_11675</name>
</gene>
<evidence type="ECO:0000313" key="2">
    <source>
        <dbReference type="Proteomes" id="UP001595803"/>
    </source>
</evidence>
<dbReference type="Proteomes" id="UP001595803">
    <property type="component" value="Unassembled WGS sequence"/>
</dbReference>
<accession>A0ABV7Z7W8</accession>